<dbReference type="SUPFAM" id="SSF55957">
    <property type="entry name" value="Phosphoglucomutase, C-terminal domain"/>
    <property type="match status" value="1"/>
</dbReference>
<dbReference type="PANTHER" id="PTHR45745:SF1">
    <property type="entry name" value="PHOSPHOGLUCOMUTASE 2B-RELATED"/>
    <property type="match status" value="1"/>
</dbReference>
<evidence type="ECO:0000259" key="10">
    <source>
        <dbReference type="Pfam" id="PF02879"/>
    </source>
</evidence>
<dbReference type="NCBIfam" id="TIGR01132">
    <property type="entry name" value="pgm"/>
    <property type="match status" value="1"/>
</dbReference>
<sequence length="570" mass="59792">MHERAGTPALPEDLIDVDAVVGAYYDRVPDVDDPAQQVVFGTSGHRGSSLDGAFNEAHIIAITAAIVEYRRSQGTDGPLFIGRDTHALSEPAWRTALEVLAAADVDVHVDARDGFTPTPAVSHAILLHNGAGTAQGVRTGGTGVGSTGGTGLADGIVVTPSHNPPRDGGFKYNPPHGGPAGSDATGWIAARANELMRQGVGSIRRVPFERAVAAPTTHRHDFLSAYVDDLPTVLDIDLIRASGVRIGADPLGGAAVHYWGEIAERHGLDLTVVNPEVDPRWSFMTLDWDGKIRMDCSSPSAMASLVQAMAGRDADGTTPFDVATGNDADADRHGIVTPDAGLMNPNHYLAVAIDYLYGGARPGWSQTAAIGKTLVSSALIDRVAAAHGRDLLEVPVGFKWFVPGLLDGTVGFGGEESAGASFLRHDGTVWSTDKDGILLALLASEITARTGSSPSQLHARLVERHGESWYARVDAPATREQKSALAALRPEQVTATTLAGEEITARLTEAPGNGASIGGLKVTTPNAWFAARPSGTEDVYKVYAESFVSAEHLAEVQSAAQELVTRTLAG</sequence>
<protein>
    <submittedName>
        <fullName evidence="12">Phosphoglucomutase</fullName>
        <ecNumber evidence="12">5.4.2.2</ecNumber>
    </submittedName>
</protein>
<feature type="domain" description="Alpha-D-phosphohexomutase alpha/beta/alpha" evidence="9">
    <location>
        <begin position="39"/>
        <end position="194"/>
    </location>
</feature>
<evidence type="ECO:0000313" key="13">
    <source>
        <dbReference type="Proteomes" id="UP000029839"/>
    </source>
</evidence>
<dbReference type="GO" id="GO:0008973">
    <property type="term" value="F:phosphopentomutase activity"/>
    <property type="evidence" value="ECO:0007669"/>
    <property type="project" value="TreeGrafter"/>
</dbReference>
<proteinExistence type="inferred from homology"/>
<keyword evidence="4 7" id="KW-0479">Metal-binding</keyword>
<dbReference type="Gene3D" id="3.30.310.50">
    <property type="entry name" value="Alpha-D-phosphohexomutase, C-terminal domain"/>
    <property type="match status" value="1"/>
</dbReference>
<dbReference type="Pfam" id="PF00408">
    <property type="entry name" value="PGM_PMM_IV"/>
    <property type="match status" value="1"/>
</dbReference>
<dbReference type="PANTHER" id="PTHR45745">
    <property type="entry name" value="PHOSPHOMANNOMUTASE 45A"/>
    <property type="match status" value="1"/>
</dbReference>
<comment type="similarity">
    <text evidence="2 7">Belongs to the phosphohexose mutase family.</text>
</comment>
<keyword evidence="5 7" id="KW-0460">Magnesium</keyword>
<dbReference type="InterPro" id="IPR016066">
    <property type="entry name" value="A-D-PHexomutase_CS"/>
</dbReference>
<dbReference type="InterPro" id="IPR005843">
    <property type="entry name" value="A-D-PHexomutase_C"/>
</dbReference>
<dbReference type="Proteomes" id="UP000029839">
    <property type="component" value="Unassembled WGS sequence"/>
</dbReference>
<dbReference type="InterPro" id="IPR005845">
    <property type="entry name" value="A-D-PHexomutase_a/b/a-II"/>
</dbReference>
<evidence type="ECO:0000259" key="11">
    <source>
        <dbReference type="Pfam" id="PF02880"/>
    </source>
</evidence>
<name>A0A0A0BUD4_9CELL</name>
<dbReference type="EC" id="5.4.2.2" evidence="12"/>
<gene>
    <name evidence="12" type="ORF">N868_16160</name>
</gene>
<dbReference type="InterPro" id="IPR005844">
    <property type="entry name" value="A-D-PHexomutase_a/b/a-I"/>
</dbReference>
<dbReference type="OrthoDB" id="9806956at2"/>
<accession>A0A0A0BUD4</accession>
<dbReference type="GO" id="GO:0004614">
    <property type="term" value="F:phosphoglucomutase activity"/>
    <property type="evidence" value="ECO:0007669"/>
    <property type="project" value="UniProtKB-EC"/>
</dbReference>
<dbReference type="GO" id="GO:0006166">
    <property type="term" value="P:purine ribonucleoside salvage"/>
    <property type="evidence" value="ECO:0007669"/>
    <property type="project" value="TreeGrafter"/>
</dbReference>
<organism evidence="12 13">
    <name type="scientific">Cellulomonas carbonis T26</name>
    <dbReference type="NCBI Taxonomy" id="947969"/>
    <lineage>
        <taxon>Bacteria</taxon>
        <taxon>Bacillati</taxon>
        <taxon>Actinomycetota</taxon>
        <taxon>Actinomycetes</taxon>
        <taxon>Micrococcales</taxon>
        <taxon>Cellulomonadaceae</taxon>
        <taxon>Cellulomonas</taxon>
    </lineage>
</organism>
<dbReference type="EMBL" id="AXCY01000041">
    <property type="protein sequence ID" value="KGM10719.1"/>
    <property type="molecule type" value="Genomic_DNA"/>
</dbReference>
<evidence type="ECO:0000256" key="6">
    <source>
        <dbReference type="ARBA" id="ARBA00023235"/>
    </source>
</evidence>
<dbReference type="GO" id="GO:0005975">
    <property type="term" value="P:carbohydrate metabolic process"/>
    <property type="evidence" value="ECO:0007669"/>
    <property type="project" value="InterPro"/>
</dbReference>
<evidence type="ECO:0000313" key="12">
    <source>
        <dbReference type="EMBL" id="KGM10719.1"/>
    </source>
</evidence>
<dbReference type="InterPro" id="IPR036900">
    <property type="entry name" value="A-D-PHexomutase_C_sf"/>
</dbReference>
<dbReference type="Pfam" id="PF02878">
    <property type="entry name" value="PGM_PMM_I"/>
    <property type="match status" value="1"/>
</dbReference>
<evidence type="ECO:0000256" key="4">
    <source>
        <dbReference type="ARBA" id="ARBA00022723"/>
    </source>
</evidence>
<dbReference type="CDD" id="cd05801">
    <property type="entry name" value="PGM_like3"/>
    <property type="match status" value="1"/>
</dbReference>
<comment type="caution">
    <text evidence="12">The sequence shown here is derived from an EMBL/GenBank/DDBJ whole genome shotgun (WGS) entry which is preliminary data.</text>
</comment>
<evidence type="ECO:0000256" key="1">
    <source>
        <dbReference type="ARBA" id="ARBA00001946"/>
    </source>
</evidence>
<dbReference type="AlphaFoldDB" id="A0A0A0BUD4"/>
<dbReference type="PROSITE" id="PS00710">
    <property type="entry name" value="PGM_PMM"/>
    <property type="match status" value="1"/>
</dbReference>
<reference evidence="12 13" key="2">
    <citation type="journal article" date="2015" name="Stand. Genomic Sci.">
        <title>Draft genome sequence of Cellulomonas carbonis T26(T) and comparative analysis of six Cellulomonas genomes.</title>
        <authorList>
            <person name="Zhuang W."/>
            <person name="Zhang S."/>
            <person name="Xia X."/>
            <person name="Wang G."/>
        </authorList>
    </citation>
    <scope>NUCLEOTIDE SEQUENCE [LARGE SCALE GENOMIC DNA]</scope>
    <source>
        <strain evidence="12 13">T26</strain>
    </source>
</reference>
<evidence type="ECO:0000259" key="9">
    <source>
        <dbReference type="Pfam" id="PF02878"/>
    </source>
</evidence>
<comment type="cofactor">
    <cofactor evidence="1">
        <name>Mg(2+)</name>
        <dbReference type="ChEBI" id="CHEBI:18420"/>
    </cofactor>
</comment>
<dbReference type="Pfam" id="PF02879">
    <property type="entry name" value="PGM_PMM_II"/>
    <property type="match status" value="1"/>
</dbReference>
<evidence type="ECO:0000256" key="5">
    <source>
        <dbReference type="ARBA" id="ARBA00022842"/>
    </source>
</evidence>
<evidence type="ECO:0000259" key="8">
    <source>
        <dbReference type="Pfam" id="PF00408"/>
    </source>
</evidence>
<evidence type="ECO:0000256" key="3">
    <source>
        <dbReference type="ARBA" id="ARBA00022553"/>
    </source>
</evidence>
<dbReference type="SUPFAM" id="SSF53738">
    <property type="entry name" value="Phosphoglucomutase, first 3 domains"/>
    <property type="match status" value="3"/>
</dbReference>
<keyword evidence="3" id="KW-0597">Phosphoprotein</keyword>
<dbReference type="Gene3D" id="3.40.120.10">
    <property type="entry name" value="Alpha-D-Glucose-1,6-Bisphosphate, subunit A, domain 3"/>
    <property type="match status" value="3"/>
</dbReference>
<feature type="domain" description="Alpha-D-phosphohexomutase alpha/beta/alpha" evidence="11">
    <location>
        <begin position="344"/>
        <end position="464"/>
    </location>
</feature>
<keyword evidence="6 12" id="KW-0413">Isomerase</keyword>
<dbReference type="Pfam" id="PF02880">
    <property type="entry name" value="PGM_PMM_III"/>
    <property type="match status" value="1"/>
</dbReference>
<dbReference type="InterPro" id="IPR016055">
    <property type="entry name" value="A-D-PHexomutase_a/b/a-I/II/III"/>
</dbReference>
<feature type="domain" description="Alpha-D-phosphohexomutase C-terminal" evidence="8">
    <location>
        <begin position="514"/>
        <end position="559"/>
    </location>
</feature>
<evidence type="ECO:0000256" key="2">
    <source>
        <dbReference type="ARBA" id="ARBA00010231"/>
    </source>
</evidence>
<keyword evidence="13" id="KW-1185">Reference proteome</keyword>
<dbReference type="InterPro" id="IPR005852">
    <property type="entry name" value="PGM_a-D-Glc-sp"/>
</dbReference>
<evidence type="ECO:0000256" key="7">
    <source>
        <dbReference type="RuleBase" id="RU004326"/>
    </source>
</evidence>
<reference evidence="12 13" key="1">
    <citation type="submission" date="2013-08" db="EMBL/GenBank/DDBJ databases">
        <title>Genome sequencing of Cellulomonas carbonis T26.</title>
        <authorList>
            <person name="Chen F."/>
            <person name="Li Y."/>
            <person name="Wang G."/>
        </authorList>
    </citation>
    <scope>NUCLEOTIDE SEQUENCE [LARGE SCALE GENOMIC DNA]</scope>
    <source>
        <strain evidence="12 13">T26</strain>
    </source>
</reference>
<dbReference type="InterPro" id="IPR005846">
    <property type="entry name" value="A-D-PHexomutase_a/b/a-III"/>
</dbReference>
<dbReference type="RefSeq" id="WP_043606521.1">
    <property type="nucleotide sequence ID" value="NZ_AXCY01000041.1"/>
</dbReference>
<dbReference type="GO" id="GO:0000287">
    <property type="term" value="F:magnesium ion binding"/>
    <property type="evidence" value="ECO:0007669"/>
    <property type="project" value="InterPro"/>
</dbReference>
<feature type="domain" description="Alpha-D-phosphohexomutase alpha/beta/alpha" evidence="10">
    <location>
        <begin position="225"/>
        <end position="338"/>
    </location>
</feature>